<evidence type="ECO:0000259" key="2">
    <source>
        <dbReference type="PROSITE" id="PS50202"/>
    </source>
</evidence>
<feature type="non-terminal residue" evidence="3">
    <location>
        <position position="1"/>
    </location>
</feature>
<dbReference type="AlphaFoldDB" id="A0AAN4Z4H5"/>
<dbReference type="InterPro" id="IPR013783">
    <property type="entry name" value="Ig-like_fold"/>
</dbReference>
<sequence length="121" mass="12998">RAGKESNMSCSFAIAITPDRCNISAAGGTSKHKMVNQCDRKLAFKVRSSNNSNYSVNMIGGFIDVAETKEFIITRKAGKPQPDKLLICFCDATGPDALEHFKGEAKGEVVGETLIKLSAAE</sequence>
<evidence type="ECO:0000313" key="4">
    <source>
        <dbReference type="Proteomes" id="UP001328107"/>
    </source>
</evidence>
<dbReference type="Pfam" id="PF00635">
    <property type="entry name" value="Motile_Sperm"/>
    <property type="match status" value="1"/>
</dbReference>
<proteinExistence type="predicted"/>
<keyword evidence="1" id="KW-0206">Cytoskeleton</keyword>
<dbReference type="InterPro" id="IPR000535">
    <property type="entry name" value="MSP_dom"/>
</dbReference>
<evidence type="ECO:0000313" key="3">
    <source>
        <dbReference type="EMBL" id="GMR33856.1"/>
    </source>
</evidence>
<dbReference type="EMBL" id="BTRK01000001">
    <property type="protein sequence ID" value="GMR33856.1"/>
    <property type="molecule type" value="Genomic_DNA"/>
</dbReference>
<keyword evidence="1" id="KW-0963">Cytoplasm</keyword>
<protein>
    <recommendedName>
        <fullName evidence="1">Major sperm protein</fullName>
    </recommendedName>
</protein>
<organism evidence="3 4">
    <name type="scientific">Pristionchus mayeri</name>
    <dbReference type="NCBI Taxonomy" id="1317129"/>
    <lineage>
        <taxon>Eukaryota</taxon>
        <taxon>Metazoa</taxon>
        <taxon>Ecdysozoa</taxon>
        <taxon>Nematoda</taxon>
        <taxon>Chromadorea</taxon>
        <taxon>Rhabditida</taxon>
        <taxon>Rhabditina</taxon>
        <taxon>Diplogasteromorpha</taxon>
        <taxon>Diplogasteroidea</taxon>
        <taxon>Neodiplogasteridae</taxon>
        <taxon>Pristionchus</taxon>
    </lineage>
</organism>
<accession>A0AAN4Z4H5</accession>
<name>A0AAN4Z4H5_9BILA</name>
<keyword evidence="4" id="KW-1185">Reference proteome</keyword>
<dbReference type="PANTHER" id="PTHR22947:SF40">
    <property type="entry name" value="MSP DOMAIN-CONTAINING PROTEIN"/>
    <property type="match status" value="1"/>
</dbReference>
<comment type="function">
    <text evidence="1">Central component in molecular interactions underlying sperm crawling. Forms an extensive filament system that extends from sperm villipoda, along the leading edge of the pseudopod.</text>
</comment>
<dbReference type="Proteomes" id="UP001328107">
    <property type="component" value="Unassembled WGS sequence"/>
</dbReference>
<feature type="domain" description="MSP" evidence="2">
    <location>
        <begin position="13"/>
        <end position="120"/>
    </location>
</feature>
<evidence type="ECO:0000256" key="1">
    <source>
        <dbReference type="RuleBase" id="RU003425"/>
    </source>
</evidence>
<comment type="caution">
    <text evidence="3">The sequence shown here is derived from an EMBL/GenBank/DDBJ whole genome shotgun (WGS) entry which is preliminary data.</text>
</comment>
<dbReference type="InterPro" id="IPR051774">
    <property type="entry name" value="Sperm-specific_class_P"/>
</dbReference>
<reference evidence="4" key="1">
    <citation type="submission" date="2022-10" db="EMBL/GenBank/DDBJ databases">
        <title>Genome assembly of Pristionchus species.</title>
        <authorList>
            <person name="Yoshida K."/>
            <person name="Sommer R.J."/>
        </authorList>
    </citation>
    <scope>NUCLEOTIDE SEQUENCE [LARGE SCALE GENOMIC DNA]</scope>
    <source>
        <strain evidence="4">RS5460</strain>
    </source>
</reference>
<dbReference type="SUPFAM" id="SSF49354">
    <property type="entry name" value="PapD-like"/>
    <property type="match status" value="1"/>
</dbReference>
<dbReference type="PANTHER" id="PTHR22947">
    <property type="entry name" value="MAJOR SPERM PROTEIN"/>
    <property type="match status" value="1"/>
</dbReference>
<dbReference type="Gene3D" id="2.60.40.10">
    <property type="entry name" value="Immunoglobulins"/>
    <property type="match status" value="1"/>
</dbReference>
<gene>
    <name evidence="3" type="ORF">PMAYCL1PPCAC_04051</name>
</gene>
<dbReference type="InterPro" id="IPR008962">
    <property type="entry name" value="PapD-like_sf"/>
</dbReference>
<dbReference type="PROSITE" id="PS50202">
    <property type="entry name" value="MSP"/>
    <property type="match status" value="1"/>
</dbReference>